<organism evidence="10 11">
    <name type="scientific">Methylobrevis pamukkalensis</name>
    <dbReference type="NCBI Taxonomy" id="1439726"/>
    <lineage>
        <taxon>Bacteria</taxon>
        <taxon>Pseudomonadati</taxon>
        <taxon>Pseudomonadota</taxon>
        <taxon>Alphaproteobacteria</taxon>
        <taxon>Hyphomicrobiales</taxon>
        <taxon>Pleomorphomonadaceae</taxon>
        <taxon>Methylobrevis</taxon>
    </lineage>
</organism>
<dbReference type="Gene3D" id="6.10.250.690">
    <property type="match status" value="1"/>
</dbReference>
<evidence type="ECO:0000256" key="3">
    <source>
        <dbReference type="ARBA" id="ARBA00023015"/>
    </source>
</evidence>
<evidence type="ECO:0000256" key="1">
    <source>
        <dbReference type="ARBA" id="ARBA00022553"/>
    </source>
</evidence>
<feature type="domain" description="OmpR/PhoB-type" evidence="9">
    <location>
        <begin position="132"/>
        <end position="232"/>
    </location>
</feature>
<feature type="DNA-binding region" description="OmpR/PhoB-type" evidence="7">
    <location>
        <begin position="132"/>
        <end position="232"/>
    </location>
</feature>
<dbReference type="SUPFAM" id="SSF46894">
    <property type="entry name" value="C-terminal effector domain of the bipartite response regulators"/>
    <property type="match status" value="1"/>
</dbReference>
<dbReference type="SMART" id="SM00862">
    <property type="entry name" value="Trans_reg_C"/>
    <property type="match status" value="1"/>
</dbReference>
<dbReference type="GO" id="GO:0000976">
    <property type="term" value="F:transcription cis-regulatory region binding"/>
    <property type="evidence" value="ECO:0007669"/>
    <property type="project" value="TreeGrafter"/>
</dbReference>
<dbReference type="GO" id="GO:0006355">
    <property type="term" value="P:regulation of DNA-templated transcription"/>
    <property type="evidence" value="ECO:0007669"/>
    <property type="project" value="InterPro"/>
</dbReference>
<dbReference type="PROSITE" id="PS50110">
    <property type="entry name" value="RESPONSE_REGULATORY"/>
    <property type="match status" value="1"/>
</dbReference>
<dbReference type="PROSITE" id="PS51755">
    <property type="entry name" value="OMPR_PHOB"/>
    <property type="match status" value="1"/>
</dbReference>
<evidence type="ECO:0000259" key="8">
    <source>
        <dbReference type="PROSITE" id="PS50110"/>
    </source>
</evidence>
<dbReference type="GO" id="GO:0032993">
    <property type="term" value="C:protein-DNA complex"/>
    <property type="evidence" value="ECO:0007669"/>
    <property type="project" value="TreeGrafter"/>
</dbReference>
<accession>A0A1E3H6N5</accession>
<keyword evidence="11" id="KW-1185">Reference proteome</keyword>
<keyword evidence="2" id="KW-0902">Two-component regulatory system</keyword>
<proteinExistence type="predicted"/>
<dbReference type="InterPro" id="IPR016032">
    <property type="entry name" value="Sig_transdc_resp-reg_C-effctor"/>
</dbReference>
<dbReference type="Pfam" id="PF00072">
    <property type="entry name" value="Response_reg"/>
    <property type="match status" value="1"/>
</dbReference>
<comment type="caution">
    <text evidence="10">The sequence shown here is derived from an EMBL/GenBank/DDBJ whole genome shotgun (WGS) entry which is preliminary data.</text>
</comment>
<sequence length="239" mass="25984">MFQPLRVLIVDDEADFAEALAVYLETRRIAVRTATGGAELFALLPAFRPDLVVLDLAIGREDGLVLADRMRCDPGLAVQPAILFLSGSATPTDRIIGLELGADDFVEKPASPREILARIRAIALRLGRADPGRIVPLGRTAVDLAAQSLIGADGEETPLGPGEFALLKAFLDRPDIVLDRDELLRIAPASDDEPLDRAIDRRIARLRRRLEPGNGAPEVIETVRGVGYRLADGVRRRMT</sequence>
<evidence type="ECO:0000256" key="7">
    <source>
        <dbReference type="PROSITE-ProRule" id="PRU01091"/>
    </source>
</evidence>
<name>A0A1E3H6N5_9HYPH</name>
<evidence type="ECO:0000256" key="4">
    <source>
        <dbReference type="ARBA" id="ARBA00023125"/>
    </source>
</evidence>
<dbReference type="Pfam" id="PF00486">
    <property type="entry name" value="Trans_reg_C"/>
    <property type="match status" value="1"/>
</dbReference>
<keyword evidence="5" id="KW-0804">Transcription</keyword>
<protein>
    <submittedName>
        <fullName evidence="10">Transcriptional regulatory protein OmpR</fullName>
    </submittedName>
</protein>
<dbReference type="GO" id="GO:0005829">
    <property type="term" value="C:cytosol"/>
    <property type="evidence" value="ECO:0007669"/>
    <property type="project" value="TreeGrafter"/>
</dbReference>
<dbReference type="PANTHER" id="PTHR48111:SF4">
    <property type="entry name" value="DNA-BINDING DUAL TRANSCRIPTIONAL REGULATOR OMPR"/>
    <property type="match status" value="1"/>
</dbReference>
<feature type="modified residue" description="4-aspartylphosphate" evidence="6">
    <location>
        <position position="55"/>
    </location>
</feature>
<dbReference type="InterPro" id="IPR001867">
    <property type="entry name" value="OmpR/PhoB-type_DNA-bd"/>
</dbReference>
<dbReference type="SUPFAM" id="SSF52172">
    <property type="entry name" value="CheY-like"/>
    <property type="match status" value="1"/>
</dbReference>
<dbReference type="PANTHER" id="PTHR48111">
    <property type="entry name" value="REGULATOR OF RPOS"/>
    <property type="match status" value="1"/>
</dbReference>
<dbReference type="Gene3D" id="1.10.10.10">
    <property type="entry name" value="Winged helix-like DNA-binding domain superfamily/Winged helix DNA-binding domain"/>
    <property type="match status" value="1"/>
</dbReference>
<evidence type="ECO:0000256" key="5">
    <source>
        <dbReference type="ARBA" id="ARBA00023163"/>
    </source>
</evidence>
<evidence type="ECO:0000313" key="10">
    <source>
        <dbReference type="EMBL" id="ODN71161.1"/>
    </source>
</evidence>
<dbReference type="Gene3D" id="3.40.50.2300">
    <property type="match status" value="1"/>
</dbReference>
<dbReference type="EMBL" id="MCRJ01000028">
    <property type="protein sequence ID" value="ODN71161.1"/>
    <property type="molecule type" value="Genomic_DNA"/>
</dbReference>
<evidence type="ECO:0000256" key="2">
    <source>
        <dbReference type="ARBA" id="ARBA00023012"/>
    </source>
</evidence>
<dbReference type="SMART" id="SM00448">
    <property type="entry name" value="REC"/>
    <property type="match status" value="1"/>
</dbReference>
<feature type="domain" description="Response regulatory" evidence="8">
    <location>
        <begin position="6"/>
        <end position="123"/>
    </location>
</feature>
<dbReference type="RefSeq" id="WP_069306419.1">
    <property type="nucleotide sequence ID" value="NZ_MCRJ01000028.1"/>
</dbReference>
<dbReference type="InterPro" id="IPR039420">
    <property type="entry name" value="WalR-like"/>
</dbReference>
<gene>
    <name evidence="10" type="primary">ompR_4</name>
    <name evidence="10" type="ORF">A6302_01533</name>
</gene>
<keyword evidence="1 6" id="KW-0597">Phosphoprotein</keyword>
<dbReference type="InterPro" id="IPR001789">
    <property type="entry name" value="Sig_transdc_resp-reg_receiver"/>
</dbReference>
<keyword evidence="3" id="KW-0805">Transcription regulation</keyword>
<evidence type="ECO:0000259" key="9">
    <source>
        <dbReference type="PROSITE" id="PS51755"/>
    </source>
</evidence>
<evidence type="ECO:0000313" key="11">
    <source>
        <dbReference type="Proteomes" id="UP000094622"/>
    </source>
</evidence>
<dbReference type="OrthoDB" id="9803032at2"/>
<dbReference type="InterPro" id="IPR036388">
    <property type="entry name" value="WH-like_DNA-bd_sf"/>
</dbReference>
<dbReference type="InterPro" id="IPR011006">
    <property type="entry name" value="CheY-like_superfamily"/>
</dbReference>
<evidence type="ECO:0000256" key="6">
    <source>
        <dbReference type="PROSITE-ProRule" id="PRU00169"/>
    </source>
</evidence>
<dbReference type="CDD" id="cd00383">
    <property type="entry name" value="trans_reg_C"/>
    <property type="match status" value="1"/>
</dbReference>
<dbReference type="Proteomes" id="UP000094622">
    <property type="component" value="Unassembled WGS sequence"/>
</dbReference>
<dbReference type="AlphaFoldDB" id="A0A1E3H6N5"/>
<dbReference type="GO" id="GO:0000156">
    <property type="term" value="F:phosphorelay response regulator activity"/>
    <property type="evidence" value="ECO:0007669"/>
    <property type="project" value="TreeGrafter"/>
</dbReference>
<reference evidence="10 11" key="1">
    <citation type="submission" date="2016-07" db="EMBL/GenBank/DDBJ databases">
        <title>Draft Genome Sequence of Methylobrevis pamukkalensis PK2.</title>
        <authorList>
            <person name="Vasilenko O.V."/>
            <person name="Doronina N.V."/>
            <person name="Shmareva M.N."/>
            <person name="Tarlachkov S.V."/>
            <person name="Mustakhimov I."/>
            <person name="Trotsenko Y.A."/>
        </authorList>
    </citation>
    <scope>NUCLEOTIDE SEQUENCE [LARGE SCALE GENOMIC DNA]</scope>
    <source>
        <strain evidence="10 11">PK2</strain>
    </source>
</reference>
<keyword evidence="4 7" id="KW-0238">DNA-binding</keyword>